<dbReference type="EMBL" id="PGGS01000057">
    <property type="protein sequence ID" value="PNH10402.1"/>
    <property type="molecule type" value="Genomic_DNA"/>
</dbReference>
<feature type="signal peptide" evidence="2">
    <location>
        <begin position="1"/>
        <end position="29"/>
    </location>
</feature>
<dbReference type="Proteomes" id="UP000236333">
    <property type="component" value="Unassembled WGS sequence"/>
</dbReference>
<evidence type="ECO:0000256" key="2">
    <source>
        <dbReference type="SAM" id="SignalP"/>
    </source>
</evidence>
<comment type="caution">
    <text evidence="3">The sequence shown here is derived from an EMBL/GenBank/DDBJ whole genome shotgun (WGS) entry which is preliminary data.</text>
</comment>
<feature type="compositionally biased region" description="Low complexity" evidence="1">
    <location>
        <begin position="160"/>
        <end position="173"/>
    </location>
</feature>
<sequence length="510" mass="49872">MESGPVVCGRPHLPLLLLLQQLLPLLLLGAVNLCIKPVDPGPRAPPTSASGSAATTAAQVYTACAEGTLPAASVPRDGCGGRLAAVAADTARRPVGGKAELEGAPPLPSSLPLSPLRLAAALRCSRPRRLIRISRYMDAAIMEVPSESISTSTAGENERGSCSADASSAAPEPAGGGAAVGTARLGRGHPDGQVCCGRGRECGGGRGCGGGTCELVDCGGGGAATRGHQGGRCSSSSSRTLRASTATTVAASLSDTTVSRASISARDPSSAASRSASSAACCVRSPDSCGAEGRGRGAEGRGPAQEAEGGRARGSASRAASAASRAAAAAASSSAAPLRSAATSASSAAARASAVASAASATCRLRRWDSAARRGGEGPDAPSHSTSNKIRKAALLGASLRRLCGRKLAAHLLHCALPDSPLGLQVLLAVLGAGLYGGKGRRGVSIGSSRGQGSLLHGTIRDGRVGLGASSLDCSERSAASASACRPAAAASCSACAASSAASRDCSNSA</sequence>
<feature type="compositionally biased region" description="Low complexity" evidence="1">
    <location>
        <begin position="301"/>
        <end position="318"/>
    </location>
</feature>
<accession>A0A2J8AD13</accession>
<reference evidence="3 4" key="1">
    <citation type="journal article" date="2017" name="Mol. Biol. Evol.">
        <title>The 4-celled Tetrabaena socialis nuclear genome reveals the essential components for genetic control of cell number at the origin of multicellularity in the volvocine lineage.</title>
        <authorList>
            <person name="Featherston J."/>
            <person name="Arakaki Y."/>
            <person name="Hanschen E.R."/>
            <person name="Ferris P.J."/>
            <person name="Michod R.E."/>
            <person name="Olson B.J.S.C."/>
            <person name="Nozaki H."/>
            <person name="Durand P.M."/>
        </authorList>
    </citation>
    <scope>NUCLEOTIDE SEQUENCE [LARGE SCALE GENOMIC DNA]</scope>
    <source>
        <strain evidence="3 4">NIES-571</strain>
    </source>
</reference>
<keyword evidence="2" id="KW-0732">Signal</keyword>
<evidence type="ECO:0000313" key="4">
    <source>
        <dbReference type="Proteomes" id="UP000236333"/>
    </source>
</evidence>
<feature type="region of interest" description="Disordered" evidence="1">
    <location>
        <begin position="147"/>
        <end position="185"/>
    </location>
</feature>
<name>A0A2J8AD13_9CHLO</name>
<protein>
    <submittedName>
        <fullName evidence="3">Uncharacterized protein</fullName>
    </submittedName>
</protein>
<dbReference type="AlphaFoldDB" id="A0A2J8AD13"/>
<evidence type="ECO:0000256" key="1">
    <source>
        <dbReference type="SAM" id="MobiDB-lite"/>
    </source>
</evidence>
<feature type="chain" id="PRO_5014387899" evidence="2">
    <location>
        <begin position="30"/>
        <end position="510"/>
    </location>
</feature>
<organism evidence="3 4">
    <name type="scientific">Tetrabaena socialis</name>
    <dbReference type="NCBI Taxonomy" id="47790"/>
    <lineage>
        <taxon>Eukaryota</taxon>
        <taxon>Viridiplantae</taxon>
        <taxon>Chlorophyta</taxon>
        <taxon>core chlorophytes</taxon>
        <taxon>Chlorophyceae</taxon>
        <taxon>CS clade</taxon>
        <taxon>Chlamydomonadales</taxon>
        <taxon>Tetrabaenaceae</taxon>
        <taxon>Tetrabaena</taxon>
    </lineage>
</organism>
<feature type="region of interest" description="Disordered" evidence="1">
    <location>
        <begin position="287"/>
        <end position="318"/>
    </location>
</feature>
<evidence type="ECO:0000313" key="3">
    <source>
        <dbReference type="EMBL" id="PNH10402.1"/>
    </source>
</evidence>
<keyword evidence="4" id="KW-1185">Reference proteome</keyword>
<proteinExistence type="predicted"/>
<gene>
    <name evidence="3" type="ORF">TSOC_002847</name>
</gene>